<dbReference type="PANTHER" id="PTHR12128">
    <property type="entry name" value="DIHYDRODIPICOLINATE SYNTHASE"/>
    <property type="match status" value="1"/>
</dbReference>
<dbReference type="EMBL" id="FPKU01000004">
    <property type="protein sequence ID" value="SFZ86776.1"/>
    <property type="molecule type" value="Genomic_DNA"/>
</dbReference>
<dbReference type="InterPro" id="IPR002220">
    <property type="entry name" value="DapA-like"/>
</dbReference>
<organism evidence="5 6">
    <name type="scientific">Devosia enhydra</name>
    <dbReference type="NCBI Taxonomy" id="665118"/>
    <lineage>
        <taxon>Bacteria</taxon>
        <taxon>Pseudomonadati</taxon>
        <taxon>Pseudomonadota</taxon>
        <taxon>Alphaproteobacteria</taxon>
        <taxon>Hyphomicrobiales</taxon>
        <taxon>Devosiaceae</taxon>
        <taxon>Devosia</taxon>
    </lineage>
</organism>
<dbReference type="STRING" id="665118.SAMN02983003_3970"/>
<dbReference type="PIRSF" id="PIRSF001365">
    <property type="entry name" value="DHDPS"/>
    <property type="match status" value="1"/>
</dbReference>
<keyword evidence="2 3" id="KW-0456">Lyase</keyword>
<accession>A0A1K2I370</accession>
<evidence type="ECO:0000256" key="1">
    <source>
        <dbReference type="ARBA" id="ARBA00007592"/>
    </source>
</evidence>
<protein>
    <submittedName>
        <fullName evidence="5">4-hydroxy-tetrahydrodipicolinate synthase</fullName>
    </submittedName>
</protein>
<gene>
    <name evidence="5" type="ORF">SAMN02983003_3970</name>
</gene>
<name>A0A1K2I370_9HYPH</name>
<evidence type="ECO:0000256" key="2">
    <source>
        <dbReference type="ARBA" id="ARBA00023239"/>
    </source>
</evidence>
<dbReference type="Proteomes" id="UP000183447">
    <property type="component" value="Unassembled WGS sequence"/>
</dbReference>
<sequence length="286" mass="30151">MLMAFFTKDGRLCRDAVKRQVEAAVAVGASGVAVLGLGQEAIKLGREERRAVIEWAISDAAGRRPVAVTLGETNLPDMIEMARFAERAGAGWIILQPPRPPASGADIIAFFGAIADAVSVPVGIQNAPEFLGIGLTPDELVALNRAHPNVSVVKAESAAVTVGELVDRLEGRMAVFNGRAGLELVDNYRAGAVGMIPGFDTIDLQVMVEQAMARGDEAVAEAAYQRLLPSVAFIMQTLPLYLTYGKLIAAARLGLDPGPQRGPAHAPTPRGIAWAKRFADALGPLP</sequence>
<evidence type="ECO:0000313" key="5">
    <source>
        <dbReference type="EMBL" id="SFZ86776.1"/>
    </source>
</evidence>
<proteinExistence type="inferred from homology"/>
<dbReference type="RefSeq" id="WP_177282653.1">
    <property type="nucleotide sequence ID" value="NZ_FPKU01000004.1"/>
</dbReference>
<dbReference type="AlphaFoldDB" id="A0A1K2I370"/>
<evidence type="ECO:0000256" key="3">
    <source>
        <dbReference type="PIRNR" id="PIRNR001365"/>
    </source>
</evidence>
<dbReference type="SMART" id="SM01130">
    <property type="entry name" value="DHDPS"/>
    <property type="match status" value="1"/>
</dbReference>
<dbReference type="CDD" id="cd00408">
    <property type="entry name" value="DHDPS-like"/>
    <property type="match status" value="1"/>
</dbReference>
<dbReference type="GO" id="GO:0005829">
    <property type="term" value="C:cytosol"/>
    <property type="evidence" value="ECO:0007669"/>
    <property type="project" value="TreeGrafter"/>
</dbReference>
<dbReference type="SUPFAM" id="SSF51569">
    <property type="entry name" value="Aldolase"/>
    <property type="match status" value="1"/>
</dbReference>
<evidence type="ECO:0000256" key="4">
    <source>
        <dbReference type="PIRSR" id="PIRSR001365-2"/>
    </source>
</evidence>
<dbReference type="PANTHER" id="PTHR12128:SF66">
    <property type="entry name" value="4-HYDROXY-2-OXOGLUTARATE ALDOLASE, MITOCHONDRIAL"/>
    <property type="match status" value="1"/>
</dbReference>
<keyword evidence="6" id="KW-1185">Reference proteome</keyword>
<dbReference type="GO" id="GO:0008840">
    <property type="term" value="F:4-hydroxy-tetrahydrodipicolinate synthase activity"/>
    <property type="evidence" value="ECO:0007669"/>
    <property type="project" value="TreeGrafter"/>
</dbReference>
<evidence type="ECO:0000313" key="6">
    <source>
        <dbReference type="Proteomes" id="UP000183447"/>
    </source>
</evidence>
<comment type="similarity">
    <text evidence="1 3">Belongs to the DapA family.</text>
</comment>
<dbReference type="Pfam" id="PF00701">
    <property type="entry name" value="DHDPS"/>
    <property type="match status" value="1"/>
</dbReference>
<dbReference type="Gene3D" id="3.20.20.70">
    <property type="entry name" value="Aldolase class I"/>
    <property type="match status" value="1"/>
</dbReference>
<feature type="binding site" evidence="4">
    <location>
        <position position="196"/>
    </location>
    <ligand>
        <name>pyruvate</name>
        <dbReference type="ChEBI" id="CHEBI:15361"/>
    </ligand>
</feature>
<dbReference type="InterPro" id="IPR013785">
    <property type="entry name" value="Aldolase_TIM"/>
</dbReference>
<reference evidence="5 6" key="1">
    <citation type="submission" date="2016-11" db="EMBL/GenBank/DDBJ databases">
        <authorList>
            <person name="Jaros S."/>
            <person name="Januszkiewicz K."/>
            <person name="Wedrychowicz H."/>
        </authorList>
    </citation>
    <scope>NUCLEOTIDE SEQUENCE [LARGE SCALE GENOMIC DNA]</scope>
    <source>
        <strain evidence="5 6">ATCC 23634</strain>
    </source>
</reference>